<proteinExistence type="predicted"/>
<dbReference type="InterPro" id="IPR025486">
    <property type="entry name" value="DUF4378"/>
</dbReference>
<evidence type="ECO:0000259" key="3">
    <source>
        <dbReference type="Pfam" id="PF14309"/>
    </source>
</evidence>
<feature type="compositionally biased region" description="Basic and acidic residues" evidence="1">
    <location>
        <begin position="405"/>
        <end position="414"/>
    </location>
</feature>
<comment type="caution">
    <text evidence="4">The sequence shown here is derived from an EMBL/GenBank/DDBJ whole genome shotgun (WGS) entry which is preliminary data.</text>
</comment>
<organism evidence="4">
    <name type="scientific">Salvia splendens</name>
    <name type="common">Scarlet sage</name>
    <dbReference type="NCBI Taxonomy" id="180675"/>
    <lineage>
        <taxon>Eukaryota</taxon>
        <taxon>Viridiplantae</taxon>
        <taxon>Streptophyta</taxon>
        <taxon>Embryophyta</taxon>
        <taxon>Tracheophyta</taxon>
        <taxon>Spermatophyta</taxon>
        <taxon>Magnoliopsida</taxon>
        <taxon>eudicotyledons</taxon>
        <taxon>Gunneridae</taxon>
        <taxon>Pentapetalae</taxon>
        <taxon>asterids</taxon>
        <taxon>lamiids</taxon>
        <taxon>Lamiales</taxon>
        <taxon>Lamiaceae</taxon>
        <taxon>Nepetoideae</taxon>
        <taxon>Mentheae</taxon>
        <taxon>Salviinae</taxon>
        <taxon>Salvia</taxon>
        <taxon>Salvia subgen. Calosphace</taxon>
        <taxon>core Calosphace</taxon>
    </lineage>
</organism>
<dbReference type="InterPro" id="IPR044257">
    <property type="entry name" value="TRM32-like"/>
</dbReference>
<evidence type="ECO:0008006" key="6">
    <source>
        <dbReference type="Google" id="ProtNLM"/>
    </source>
</evidence>
<accession>A0A8X8YRL2</accession>
<dbReference type="InterPro" id="IPR022212">
    <property type="entry name" value="DUF3741"/>
</dbReference>
<dbReference type="Proteomes" id="UP000298416">
    <property type="component" value="Unassembled WGS sequence"/>
</dbReference>
<feature type="region of interest" description="Disordered" evidence="1">
    <location>
        <begin position="449"/>
        <end position="517"/>
    </location>
</feature>
<evidence type="ECO:0000256" key="1">
    <source>
        <dbReference type="SAM" id="MobiDB-lite"/>
    </source>
</evidence>
<feature type="region of interest" description="Disordered" evidence="1">
    <location>
        <begin position="66"/>
        <end position="106"/>
    </location>
</feature>
<feature type="domain" description="DUF3741" evidence="2">
    <location>
        <begin position="205"/>
        <end position="235"/>
    </location>
</feature>
<protein>
    <recommendedName>
        <fullName evidence="6">DUF4378 domain-containing protein</fullName>
    </recommendedName>
</protein>
<dbReference type="PANTHER" id="PTHR47071">
    <property type="entry name" value="PROTEIN TRM32"/>
    <property type="match status" value="1"/>
</dbReference>
<feature type="region of interest" description="Disordered" evidence="1">
    <location>
        <begin position="355"/>
        <end position="387"/>
    </location>
</feature>
<dbReference type="PANTHER" id="PTHR47071:SF9">
    <property type="entry name" value="TRM32-LIKE PROTEIN (DUF3741)"/>
    <property type="match status" value="1"/>
</dbReference>
<sequence length="732" mass="82968">MGIFDDQKSRRMFKIGKNSEKKDSQIALKHHGPGCMWGTLHTLQQNRWEKVVKRIPRARLVYGKHSNAHGKASSGVEEEDEQDIVEPSVQKSSAKHAADHKTPSMKSRIKALTEEVCKKKGHHRRSTSYPVPNPPDENLLFHHKGKSLDCVGAPLEGCSDPYASTSRGRHIRLNYLKQNEVDHPVRDHTLVHGNLIYAIEPTRVDALHESKLFMDALNLLNVREEMFLNIMKDPSISMANQLHCRRSPNLRYGLNKSISFAHSGTTDFDDLEGWAATRRSHDVNKSREEIKQENQACEVLDNAASPAAAAATILRKKSDENRAGLMRFKNIREKIRYVIRDRKKEKNRIMMDALHHKVPYGTSPSKKLTEDGVQAGRSDFGKGSSKDYKRAASLDRYNQLLDISSGKEGKRNESKSSGVGRKPPTLGRILSLPDIRTHIPDIRFNEERALERVDSEDEGVTGHREQEEENDAGDEEARPSHVPSEVEQQEHEASPSEDSRSSKRHSSIEEEDDELIELDVEEGELDLDLDVDVYDRCMSAQDAVGIVQESQIKELYSELVQEQGDEKNNAEFNYVRGVLELSGFTRNESTLGKWRSGEYPLTPSVFEEVSDQQDSCCAPDQEDGISNQILLFDLINQVLLEIHERSFCYWPTRLTTRSSVHPLPKGSRVLEQVWAEIRGLLSSVPQSDTDMDDAVSRDLARDDGWMNLQLDAECVGLELEEIIFHDLLDEIF</sequence>
<reference evidence="4" key="1">
    <citation type="submission" date="2018-01" db="EMBL/GenBank/DDBJ databases">
        <authorList>
            <person name="Mao J.F."/>
        </authorList>
    </citation>
    <scope>NUCLEOTIDE SEQUENCE</scope>
    <source>
        <strain evidence="4">Huo1</strain>
        <tissue evidence="4">Leaf</tissue>
    </source>
</reference>
<evidence type="ECO:0000313" key="4">
    <source>
        <dbReference type="EMBL" id="KAG6434373.1"/>
    </source>
</evidence>
<gene>
    <name evidence="4" type="ORF">SASPL_106003</name>
</gene>
<evidence type="ECO:0000259" key="2">
    <source>
        <dbReference type="Pfam" id="PF12552"/>
    </source>
</evidence>
<name>A0A8X8YRL2_SALSN</name>
<reference evidence="4" key="2">
    <citation type="submission" date="2020-08" db="EMBL/GenBank/DDBJ databases">
        <title>Plant Genome Project.</title>
        <authorList>
            <person name="Zhang R.-G."/>
        </authorList>
    </citation>
    <scope>NUCLEOTIDE SEQUENCE</scope>
    <source>
        <strain evidence="4">Huo1</strain>
        <tissue evidence="4">Leaf</tissue>
    </source>
</reference>
<dbReference type="Pfam" id="PF12552">
    <property type="entry name" value="DUF3741"/>
    <property type="match status" value="1"/>
</dbReference>
<dbReference type="EMBL" id="PNBA02000002">
    <property type="protein sequence ID" value="KAG6434373.1"/>
    <property type="molecule type" value="Genomic_DNA"/>
</dbReference>
<dbReference type="Pfam" id="PF14309">
    <property type="entry name" value="DUF4378"/>
    <property type="match status" value="1"/>
</dbReference>
<evidence type="ECO:0000313" key="5">
    <source>
        <dbReference type="Proteomes" id="UP000298416"/>
    </source>
</evidence>
<feature type="domain" description="DUF4378" evidence="3">
    <location>
        <begin position="571"/>
        <end position="730"/>
    </location>
</feature>
<feature type="compositionally biased region" description="Basic and acidic residues" evidence="1">
    <location>
        <begin position="488"/>
        <end position="501"/>
    </location>
</feature>
<keyword evidence="5" id="KW-1185">Reference proteome</keyword>
<dbReference type="AlphaFoldDB" id="A0A8X8YRL2"/>
<feature type="region of interest" description="Disordered" evidence="1">
    <location>
        <begin position="399"/>
        <end position="432"/>
    </location>
</feature>